<dbReference type="GO" id="GO:0003677">
    <property type="term" value="F:DNA binding"/>
    <property type="evidence" value="ECO:0007669"/>
    <property type="project" value="UniProtKB-KW"/>
</dbReference>
<dbReference type="SMART" id="SM00448">
    <property type="entry name" value="REC"/>
    <property type="match status" value="1"/>
</dbReference>
<dbReference type="Pfam" id="PF09339">
    <property type="entry name" value="HTH_IclR"/>
    <property type="match status" value="1"/>
</dbReference>
<dbReference type="Pfam" id="PF00072">
    <property type="entry name" value="Response_reg"/>
    <property type="match status" value="1"/>
</dbReference>
<keyword evidence="7 9" id="KW-0010">Activator</keyword>
<organism evidence="12 13">
    <name type="scientific">Kribbella caucasensis</name>
    <dbReference type="NCBI Taxonomy" id="2512215"/>
    <lineage>
        <taxon>Bacteria</taxon>
        <taxon>Bacillati</taxon>
        <taxon>Actinomycetota</taxon>
        <taxon>Actinomycetes</taxon>
        <taxon>Propionibacteriales</taxon>
        <taxon>Kribbellaceae</taxon>
        <taxon>Kribbella</taxon>
    </lineage>
</organism>
<dbReference type="RefSeq" id="WP_202869658.1">
    <property type="nucleotide sequence ID" value="NZ_SNWQ01000009.1"/>
</dbReference>
<dbReference type="InterPro" id="IPR005471">
    <property type="entry name" value="Tscrpt_reg_IclR_N"/>
</dbReference>
<evidence type="ECO:0000256" key="7">
    <source>
        <dbReference type="ARBA" id="ARBA00023159"/>
    </source>
</evidence>
<evidence type="ECO:0000256" key="9">
    <source>
        <dbReference type="PIRNR" id="PIRNR006171"/>
    </source>
</evidence>
<comment type="caution">
    <text evidence="12">The sequence shown here is derived from an EMBL/GenBank/DDBJ whole genome shotgun (WGS) entry which is preliminary data.</text>
</comment>
<keyword evidence="13" id="KW-1185">Reference proteome</keyword>
<dbReference type="InterPro" id="IPR036390">
    <property type="entry name" value="WH_DNA-bd_sf"/>
</dbReference>
<dbReference type="GO" id="GO:0005737">
    <property type="term" value="C:cytoplasm"/>
    <property type="evidence" value="ECO:0007669"/>
    <property type="project" value="UniProtKB-SubCell"/>
</dbReference>
<name>A0A4V3C9V7_9ACTN</name>
<dbReference type="AlphaFoldDB" id="A0A4V3C9V7"/>
<dbReference type="InterPro" id="IPR024187">
    <property type="entry name" value="Sig_transdc_resp-reg_cit/mal"/>
</dbReference>
<dbReference type="SUPFAM" id="SSF52172">
    <property type="entry name" value="CheY-like"/>
    <property type="match status" value="1"/>
</dbReference>
<keyword evidence="6 9" id="KW-0238">DNA-binding</keyword>
<keyword evidence="3 10" id="KW-0597">Phosphoprotein</keyword>
<gene>
    <name evidence="12" type="ORF">EV643_109287</name>
</gene>
<evidence type="ECO:0000256" key="4">
    <source>
        <dbReference type="ARBA" id="ARBA00023012"/>
    </source>
</evidence>
<evidence type="ECO:0000256" key="3">
    <source>
        <dbReference type="ARBA" id="ARBA00022553"/>
    </source>
</evidence>
<keyword evidence="2 9" id="KW-0963">Cytoplasm</keyword>
<dbReference type="PANTHER" id="PTHR45526">
    <property type="entry name" value="TRANSCRIPTIONAL REGULATORY PROTEIN DPIA"/>
    <property type="match status" value="1"/>
</dbReference>
<dbReference type="GO" id="GO:0000156">
    <property type="term" value="F:phosphorelay response regulator activity"/>
    <property type="evidence" value="ECO:0007669"/>
    <property type="project" value="TreeGrafter"/>
</dbReference>
<dbReference type="InterPro" id="IPR051271">
    <property type="entry name" value="2C-system_Tx_regulators"/>
</dbReference>
<feature type="modified residue" description="4-aspartylphosphate" evidence="10">
    <location>
        <position position="54"/>
    </location>
</feature>
<dbReference type="SUPFAM" id="SSF46785">
    <property type="entry name" value="Winged helix' DNA-binding domain"/>
    <property type="match status" value="1"/>
</dbReference>
<keyword evidence="4 9" id="KW-0902">Two-component regulatory system</keyword>
<dbReference type="EMBL" id="SNWQ01000009">
    <property type="protein sequence ID" value="TDO47390.1"/>
    <property type="molecule type" value="Genomic_DNA"/>
</dbReference>
<evidence type="ECO:0000313" key="13">
    <source>
        <dbReference type="Proteomes" id="UP000295388"/>
    </source>
</evidence>
<evidence type="ECO:0000259" key="11">
    <source>
        <dbReference type="PROSITE" id="PS50110"/>
    </source>
</evidence>
<evidence type="ECO:0000256" key="6">
    <source>
        <dbReference type="ARBA" id="ARBA00023125"/>
    </source>
</evidence>
<dbReference type="PROSITE" id="PS50110">
    <property type="entry name" value="RESPONSE_REGULATORY"/>
    <property type="match status" value="1"/>
</dbReference>
<dbReference type="PIRSF" id="PIRSF006171">
    <property type="entry name" value="RR_citrat_malat"/>
    <property type="match status" value="1"/>
</dbReference>
<dbReference type="Gene3D" id="3.40.50.2300">
    <property type="match status" value="1"/>
</dbReference>
<dbReference type="PANTHER" id="PTHR45526:SF1">
    <property type="entry name" value="TRANSCRIPTIONAL REGULATORY PROTEIN DCUR-RELATED"/>
    <property type="match status" value="1"/>
</dbReference>
<comment type="subcellular location">
    <subcellularLocation>
        <location evidence="1 9">Cytoplasm</location>
    </subcellularLocation>
</comment>
<sequence length="227" mass="25210">MIHVLVVDDDFMVARLHSSVVARQPGFEVVGAARTGADALTAVRSLRPDLVLLDIYLPDMSGLEVLRRFRESSADYPVDVIVISAARDLETLRTAQHGGVFQYLVKPFEIDSLRVRLEEYEAYRAQLHELTEIDQAEVDRVFRSSGSRAAVAAPKGISPETTDLVVRALGEAPDDGMSASDCAAVTGLSRSSTRRYLEHLVTIGRAEMRPRYGVAGRPERRYRLLQR</sequence>
<proteinExistence type="predicted"/>
<evidence type="ECO:0000256" key="1">
    <source>
        <dbReference type="ARBA" id="ARBA00004496"/>
    </source>
</evidence>
<feature type="domain" description="Response regulatory" evidence="11">
    <location>
        <begin position="3"/>
        <end position="121"/>
    </location>
</feature>
<dbReference type="Proteomes" id="UP000295388">
    <property type="component" value="Unassembled WGS sequence"/>
</dbReference>
<dbReference type="InterPro" id="IPR001789">
    <property type="entry name" value="Sig_transdc_resp-reg_receiver"/>
</dbReference>
<dbReference type="GO" id="GO:0003700">
    <property type="term" value="F:DNA-binding transcription factor activity"/>
    <property type="evidence" value="ECO:0007669"/>
    <property type="project" value="InterPro"/>
</dbReference>
<protein>
    <recommendedName>
        <fullName evidence="9">Transcriptional regulatory protein</fullName>
    </recommendedName>
</protein>
<dbReference type="InterPro" id="IPR011006">
    <property type="entry name" value="CheY-like_superfamily"/>
</dbReference>
<evidence type="ECO:0000256" key="10">
    <source>
        <dbReference type="PROSITE-ProRule" id="PRU00169"/>
    </source>
</evidence>
<evidence type="ECO:0000256" key="2">
    <source>
        <dbReference type="ARBA" id="ARBA00022490"/>
    </source>
</evidence>
<evidence type="ECO:0000256" key="5">
    <source>
        <dbReference type="ARBA" id="ARBA00023015"/>
    </source>
</evidence>
<keyword evidence="5 9" id="KW-0805">Transcription regulation</keyword>
<reference evidence="12 13" key="1">
    <citation type="submission" date="2019-03" db="EMBL/GenBank/DDBJ databases">
        <title>Genomic Encyclopedia of Type Strains, Phase III (KMG-III): the genomes of soil and plant-associated and newly described type strains.</title>
        <authorList>
            <person name="Whitman W."/>
        </authorList>
    </citation>
    <scope>NUCLEOTIDE SEQUENCE [LARGE SCALE GENOMIC DNA]</scope>
    <source>
        <strain evidence="12 13">VKM Ac-2527</strain>
    </source>
</reference>
<evidence type="ECO:0000256" key="8">
    <source>
        <dbReference type="ARBA" id="ARBA00023163"/>
    </source>
</evidence>
<evidence type="ECO:0000313" key="12">
    <source>
        <dbReference type="EMBL" id="TDO47390.1"/>
    </source>
</evidence>
<dbReference type="CDD" id="cd19925">
    <property type="entry name" value="REC_citrate_TCS"/>
    <property type="match status" value="1"/>
</dbReference>
<accession>A0A4V3C9V7</accession>
<keyword evidence="8 9" id="KW-0804">Transcription</keyword>